<dbReference type="InterPro" id="IPR003661">
    <property type="entry name" value="HisK_dim/P_dom"/>
</dbReference>
<feature type="transmembrane region" description="Helical" evidence="10">
    <location>
        <begin position="127"/>
        <end position="150"/>
    </location>
</feature>
<keyword evidence="4" id="KW-1003">Cell membrane</keyword>
<dbReference type="EMBL" id="FWPT01000001">
    <property type="protein sequence ID" value="SMA33746.1"/>
    <property type="molecule type" value="Genomic_DNA"/>
</dbReference>
<sequence length="437" mass="46708">MPLRFTTIGDVGLRNLQSLNSVRWIVLLLQLVSLAVASSLLDFTLPWKGIAVVSVLILALTVYTAIRCRSSSGVTAKELERHLATDVLFQSALLYLTGGYTNPFIFVYLITVIIGAALLPRRRAWTITALAICGYTLLQVWYLPLAMIGAAPAGDVSGMDHSAHDVTMELSVMALLHLGGMWLIFSVSACLVTGVVAPMAASLRQQRAAVAASREQQLRNERIVSVALTAAGAAHELGTPLSTMSVVLQDMSLFGAEDPELKEDISLLQSQVELCRERLRRIVNSSRDQTIKVQPSSAFIHQVLEEWQLLRPSVALNANNPADLKTFLETDPSLGMALINLLNNAADAGGEAPVSLSFNETIAHLVISIHDRGDGVAGQVAQRPGATTQSDKQNGLGIGLQLSVATVEKFSGVVNLKTASEGGTVTEITLPVVAGDK</sequence>
<dbReference type="GO" id="GO:0005524">
    <property type="term" value="F:ATP binding"/>
    <property type="evidence" value="ECO:0007669"/>
    <property type="project" value="UniProtKB-KW"/>
</dbReference>
<evidence type="ECO:0000256" key="1">
    <source>
        <dbReference type="ARBA" id="ARBA00000085"/>
    </source>
</evidence>
<dbReference type="GO" id="GO:0005886">
    <property type="term" value="C:plasma membrane"/>
    <property type="evidence" value="ECO:0007669"/>
    <property type="project" value="UniProtKB-SubCell"/>
</dbReference>
<evidence type="ECO:0000259" key="11">
    <source>
        <dbReference type="PROSITE" id="PS50109"/>
    </source>
</evidence>
<dbReference type="SMART" id="SM00387">
    <property type="entry name" value="HATPase_c"/>
    <property type="match status" value="1"/>
</dbReference>
<evidence type="ECO:0000256" key="5">
    <source>
        <dbReference type="ARBA" id="ARBA00022553"/>
    </source>
</evidence>
<dbReference type="RefSeq" id="WP_087106250.1">
    <property type="nucleotide sequence ID" value="NZ_CBCSCN010000004.1"/>
</dbReference>
<reference evidence="12 13" key="1">
    <citation type="submission" date="2017-03" db="EMBL/GenBank/DDBJ databases">
        <authorList>
            <person name="Afonso C.L."/>
            <person name="Miller P.J."/>
            <person name="Scott M.A."/>
            <person name="Spackman E."/>
            <person name="Goraichik I."/>
            <person name="Dimitrov K.M."/>
            <person name="Suarez D.L."/>
            <person name="Swayne D.E."/>
        </authorList>
    </citation>
    <scope>NUCLEOTIDE SEQUENCE [LARGE SCALE GENOMIC DNA]</scope>
    <source>
        <strain evidence="12">SB41UT1</strain>
    </source>
</reference>
<keyword evidence="13" id="KW-1185">Reference proteome</keyword>
<dbReference type="OrthoDB" id="9785252at2"/>
<feature type="transmembrane region" description="Helical" evidence="10">
    <location>
        <begin position="103"/>
        <end position="120"/>
    </location>
</feature>
<keyword evidence="6 12" id="KW-0808">Transferase</keyword>
<keyword evidence="10" id="KW-0812">Transmembrane</keyword>
<dbReference type="InterPro" id="IPR036097">
    <property type="entry name" value="HisK_dim/P_sf"/>
</dbReference>
<keyword evidence="10" id="KW-0472">Membrane</keyword>
<dbReference type="InterPro" id="IPR050980">
    <property type="entry name" value="2C_sensor_his_kinase"/>
</dbReference>
<accession>A0A1X7AEF0</accession>
<dbReference type="GO" id="GO:0000155">
    <property type="term" value="F:phosphorelay sensor kinase activity"/>
    <property type="evidence" value="ECO:0007669"/>
    <property type="project" value="InterPro"/>
</dbReference>
<feature type="transmembrane region" description="Helical" evidence="10">
    <location>
        <begin position="21"/>
        <end position="41"/>
    </location>
</feature>
<dbReference type="Pfam" id="PF02518">
    <property type="entry name" value="HATPase_c"/>
    <property type="match status" value="1"/>
</dbReference>
<dbReference type="AlphaFoldDB" id="A0A1X7AEF0"/>
<evidence type="ECO:0000256" key="6">
    <source>
        <dbReference type="ARBA" id="ARBA00022679"/>
    </source>
</evidence>
<name>A0A1X7AEF0_9GAMM</name>
<dbReference type="InterPro" id="IPR004358">
    <property type="entry name" value="Sig_transdc_His_kin-like_C"/>
</dbReference>
<evidence type="ECO:0000256" key="10">
    <source>
        <dbReference type="SAM" id="Phobius"/>
    </source>
</evidence>
<keyword evidence="8 12" id="KW-0418">Kinase</keyword>
<dbReference type="CDD" id="cd00082">
    <property type="entry name" value="HisKA"/>
    <property type="match status" value="1"/>
</dbReference>
<evidence type="ECO:0000256" key="3">
    <source>
        <dbReference type="ARBA" id="ARBA00012438"/>
    </source>
</evidence>
<dbReference type="PROSITE" id="PS50109">
    <property type="entry name" value="HIS_KIN"/>
    <property type="match status" value="1"/>
</dbReference>
<dbReference type="Gene3D" id="1.10.287.130">
    <property type="match status" value="1"/>
</dbReference>
<feature type="domain" description="Histidine kinase" evidence="11">
    <location>
        <begin position="232"/>
        <end position="434"/>
    </location>
</feature>
<feature type="transmembrane region" description="Helical" evidence="10">
    <location>
        <begin position="170"/>
        <end position="197"/>
    </location>
</feature>
<feature type="transmembrane region" description="Helical" evidence="10">
    <location>
        <begin position="47"/>
        <end position="66"/>
    </location>
</feature>
<dbReference type="PRINTS" id="PR00344">
    <property type="entry name" value="BCTRLSENSOR"/>
</dbReference>
<dbReference type="PANTHER" id="PTHR44936:SF10">
    <property type="entry name" value="SENSOR PROTEIN RSTB"/>
    <property type="match status" value="1"/>
</dbReference>
<keyword evidence="7" id="KW-0547">Nucleotide-binding</keyword>
<evidence type="ECO:0000256" key="7">
    <source>
        <dbReference type="ARBA" id="ARBA00022741"/>
    </source>
</evidence>
<dbReference type="SUPFAM" id="SSF55874">
    <property type="entry name" value="ATPase domain of HSP90 chaperone/DNA topoisomerase II/histidine kinase"/>
    <property type="match status" value="1"/>
</dbReference>
<evidence type="ECO:0000313" key="12">
    <source>
        <dbReference type="EMBL" id="SMA33746.1"/>
    </source>
</evidence>
<dbReference type="InterPro" id="IPR003594">
    <property type="entry name" value="HATPase_dom"/>
</dbReference>
<dbReference type="InterPro" id="IPR036890">
    <property type="entry name" value="HATPase_C_sf"/>
</dbReference>
<dbReference type="PANTHER" id="PTHR44936">
    <property type="entry name" value="SENSOR PROTEIN CREC"/>
    <property type="match status" value="1"/>
</dbReference>
<keyword evidence="10" id="KW-1133">Transmembrane helix</keyword>
<organism evidence="12 13">
    <name type="scientific">Parendozoicomonas haliclonae</name>
    <dbReference type="NCBI Taxonomy" id="1960125"/>
    <lineage>
        <taxon>Bacteria</taxon>
        <taxon>Pseudomonadati</taxon>
        <taxon>Pseudomonadota</taxon>
        <taxon>Gammaproteobacteria</taxon>
        <taxon>Oceanospirillales</taxon>
        <taxon>Endozoicomonadaceae</taxon>
        <taxon>Parendozoicomonas</taxon>
    </lineage>
</organism>
<evidence type="ECO:0000256" key="9">
    <source>
        <dbReference type="ARBA" id="ARBA00022840"/>
    </source>
</evidence>
<dbReference type="InterPro" id="IPR005467">
    <property type="entry name" value="His_kinase_dom"/>
</dbReference>
<gene>
    <name evidence="12" type="primary">regB</name>
    <name evidence="12" type="ORF">EHSB41UT_00327</name>
</gene>
<evidence type="ECO:0000313" key="13">
    <source>
        <dbReference type="Proteomes" id="UP000196573"/>
    </source>
</evidence>
<comment type="catalytic activity">
    <reaction evidence="1">
        <text>ATP + protein L-histidine = ADP + protein N-phospho-L-histidine.</text>
        <dbReference type="EC" id="2.7.13.3"/>
    </reaction>
</comment>
<proteinExistence type="predicted"/>
<evidence type="ECO:0000256" key="2">
    <source>
        <dbReference type="ARBA" id="ARBA00004651"/>
    </source>
</evidence>
<evidence type="ECO:0000256" key="4">
    <source>
        <dbReference type="ARBA" id="ARBA00022475"/>
    </source>
</evidence>
<evidence type="ECO:0000256" key="8">
    <source>
        <dbReference type="ARBA" id="ARBA00022777"/>
    </source>
</evidence>
<dbReference type="Proteomes" id="UP000196573">
    <property type="component" value="Unassembled WGS sequence"/>
</dbReference>
<keyword evidence="5" id="KW-0597">Phosphoprotein</keyword>
<dbReference type="EC" id="2.7.13.3" evidence="3"/>
<keyword evidence="9" id="KW-0067">ATP-binding</keyword>
<protein>
    <recommendedName>
        <fullName evidence="3">histidine kinase</fullName>
        <ecNumber evidence="3">2.7.13.3</ecNumber>
    </recommendedName>
</protein>
<dbReference type="SUPFAM" id="SSF47384">
    <property type="entry name" value="Homodimeric domain of signal transducing histidine kinase"/>
    <property type="match status" value="1"/>
</dbReference>
<dbReference type="Gene3D" id="3.30.565.10">
    <property type="entry name" value="Histidine kinase-like ATPase, C-terminal domain"/>
    <property type="match status" value="1"/>
</dbReference>
<comment type="subcellular location">
    <subcellularLocation>
        <location evidence="2">Cell membrane</location>
        <topology evidence="2">Multi-pass membrane protein</topology>
    </subcellularLocation>
</comment>